<dbReference type="InterPro" id="IPR036397">
    <property type="entry name" value="RNaseH_sf"/>
</dbReference>
<dbReference type="InterPro" id="IPR013324">
    <property type="entry name" value="RNA_pol_sigma_r3/r4-like"/>
</dbReference>
<dbReference type="GO" id="GO:0006260">
    <property type="term" value="P:DNA replication"/>
    <property type="evidence" value="ECO:0007669"/>
    <property type="project" value="InterPro"/>
</dbReference>
<dbReference type="Gene3D" id="3.40.50.10190">
    <property type="entry name" value="BRCT domain"/>
    <property type="match status" value="1"/>
</dbReference>
<dbReference type="InterPro" id="IPR006054">
    <property type="entry name" value="DnaQ"/>
</dbReference>
<dbReference type="Proteomes" id="UP000031524">
    <property type="component" value="Chromosome"/>
</dbReference>
<dbReference type="PROSITE" id="PS00716">
    <property type="entry name" value="SIGMA70_2"/>
    <property type="match status" value="1"/>
</dbReference>
<dbReference type="Pfam" id="PF04545">
    <property type="entry name" value="Sigma70_r4"/>
    <property type="match status" value="1"/>
</dbReference>
<dbReference type="InterPro" id="IPR000943">
    <property type="entry name" value="RNA_pol_sigma70"/>
</dbReference>
<name>A0A0B5DBX5_9CORY</name>
<dbReference type="RefSeq" id="WP_052437850.1">
    <property type="nucleotide sequence ID" value="NZ_BCSU01000020.1"/>
</dbReference>
<dbReference type="SMART" id="SM00479">
    <property type="entry name" value="EXOIII"/>
    <property type="match status" value="1"/>
</dbReference>
<reference evidence="5 6" key="1">
    <citation type="submission" date="2013-04" db="EMBL/GenBank/DDBJ databases">
        <title>Complete genome sequence of Corynebacterium humireducens DSM 45392(T), isolated from a wastewater-fed microbial fuel cell.</title>
        <authorList>
            <person name="Ruckert C."/>
            <person name="Albersmeier A."/>
            <person name="Kalinowski J."/>
        </authorList>
    </citation>
    <scope>NUCLEOTIDE SEQUENCE [LARGE SCALE GENOMIC DNA]</scope>
    <source>
        <strain evidence="6">MFC-5</strain>
    </source>
</reference>
<evidence type="ECO:0000313" key="5">
    <source>
        <dbReference type="EMBL" id="AJE33658.1"/>
    </source>
</evidence>
<dbReference type="GO" id="GO:0006352">
    <property type="term" value="P:DNA-templated transcription initiation"/>
    <property type="evidence" value="ECO:0007669"/>
    <property type="project" value="InterPro"/>
</dbReference>
<dbReference type="AlphaFoldDB" id="A0A0B5DBX5"/>
<protein>
    <submittedName>
        <fullName evidence="5">DNA polymerase III subunit</fullName>
    </submittedName>
</protein>
<dbReference type="GO" id="GO:0003700">
    <property type="term" value="F:DNA-binding transcription factor activity"/>
    <property type="evidence" value="ECO:0007669"/>
    <property type="project" value="InterPro"/>
</dbReference>
<dbReference type="InterPro" id="IPR036420">
    <property type="entry name" value="BRCT_dom_sf"/>
</dbReference>
<dbReference type="SUPFAM" id="SSF53098">
    <property type="entry name" value="Ribonuclease H-like"/>
    <property type="match status" value="1"/>
</dbReference>
<dbReference type="GO" id="GO:0003677">
    <property type="term" value="F:DNA binding"/>
    <property type="evidence" value="ECO:0007669"/>
    <property type="project" value="InterPro"/>
</dbReference>
<dbReference type="SUPFAM" id="SSF88659">
    <property type="entry name" value="Sigma3 and sigma4 domains of RNA polymerase sigma factors"/>
    <property type="match status" value="1"/>
</dbReference>
<dbReference type="GO" id="GO:0008408">
    <property type="term" value="F:3'-5' exonuclease activity"/>
    <property type="evidence" value="ECO:0007669"/>
    <property type="project" value="TreeGrafter"/>
</dbReference>
<organism evidence="5 6">
    <name type="scientific">Corynebacterium humireducens NBRC 106098 = DSM 45392</name>
    <dbReference type="NCBI Taxonomy" id="1223515"/>
    <lineage>
        <taxon>Bacteria</taxon>
        <taxon>Bacillati</taxon>
        <taxon>Actinomycetota</taxon>
        <taxon>Actinomycetes</taxon>
        <taxon>Mycobacteriales</taxon>
        <taxon>Corynebacteriaceae</taxon>
        <taxon>Corynebacterium</taxon>
    </lineage>
</organism>
<keyword evidence="6" id="KW-1185">Reference proteome</keyword>
<evidence type="ECO:0000313" key="6">
    <source>
        <dbReference type="Proteomes" id="UP000031524"/>
    </source>
</evidence>
<dbReference type="Gene3D" id="1.10.10.10">
    <property type="entry name" value="Winged helix-like DNA-binding domain superfamily/Winged helix DNA-binding domain"/>
    <property type="match status" value="1"/>
</dbReference>
<evidence type="ECO:0000259" key="4">
    <source>
        <dbReference type="PROSITE" id="PS00716"/>
    </source>
</evidence>
<evidence type="ECO:0000256" key="2">
    <source>
        <dbReference type="ARBA" id="ARBA00022801"/>
    </source>
</evidence>
<dbReference type="PANTHER" id="PTHR30231">
    <property type="entry name" value="DNA POLYMERASE III SUBUNIT EPSILON"/>
    <property type="match status" value="1"/>
</dbReference>
<dbReference type="KEGG" id="chm:B842_09045"/>
<dbReference type="STRING" id="1223515.B842_09045"/>
<dbReference type="InterPro" id="IPR029024">
    <property type="entry name" value="TerB-like"/>
</dbReference>
<dbReference type="GO" id="GO:0005829">
    <property type="term" value="C:cytosol"/>
    <property type="evidence" value="ECO:0007669"/>
    <property type="project" value="TreeGrafter"/>
</dbReference>
<dbReference type="HOGENOM" id="CLU_009285_0_0_11"/>
<dbReference type="EMBL" id="CP005286">
    <property type="protein sequence ID" value="AJE33658.1"/>
    <property type="molecule type" value="Genomic_DNA"/>
</dbReference>
<feature type="domain" description="RNA polymerase sigma-70" evidence="4">
    <location>
        <begin position="621"/>
        <end position="647"/>
    </location>
</feature>
<gene>
    <name evidence="5" type="ORF">B842_09045</name>
</gene>
<keyword evidence="3" id="KW-0269">Exonuclease</keyword>
<evidence type="ECO:0000256" key="1">
    <source>
        <dbReference type="ARBA" id="ARBA00022722"/>
    </source>
</evidence>
<dbReference type="GO" id="GO:0003887">
    <property type="term" value="F:DNA-directed DNA polymerase activity"/>
    <property type="evidence" value="ECO:0007669"/>
    <property type="project" value="InterPro"/>
</dbReference>
<dbReference type="InterPro" id="IPR013520">
    <property type="entry name" value="Ribonucl_H"/>
</dbReference>
<proteinExistence type="predicted"/>
<dbReference type="NCBIfam" id="TIGR00573">
    <property type="entry name" value="dnaq"/>
    <property type="match status" value="1"/>
</dbReference>
<dbReference type="PANTHER" id="PTHR30231:SF4">
    <property type="entry name" value="PROTEIN NEN2"/>
    <property type="match status" value="1"/>
</dbReference>
<dbReference type="SUPFAM" id="SSF158682">
    <property type="entry name" value="TerB-like"/>
    <property type="match status" value="1"/>
</dbReference>
<dbReference type="InterPro" id="IPR012337">
    <property type="entry name" value="RNaseH-like_sf"/>
</dbReference>
<dbReference type="Gene3D" id="3.30.420.10">
    <property type="entry name" value="Ribonuclease H-like superfamily/Ribonuclease H"/>
    <property type="match status" value="1"/>
</dbReference>
<dbReference type="FunFam" id="3.30.420.10:FF:000045">
    <property type="entry name" value="3'-5' exonuclease DinG"/>
    <property type="match status" value="1"/>
</dbReference>
<dbReference type="CDD" id="cd06127">
    <property type="entry name" value="DEDDh"/>
    <property type="match status" value="1"/>
</dbReference>
<dbReference type="InterPro" id="IPR007630">
    <property type="entry name" value="RNA_pol_sigma70_r4"/>
</dbReference>
<evidence type="ECO:0000256" key="3">
    <source>
        <dbReference type="ARBA" id="ARBA00022839"/>
    </source>
</evidence>
<sequence>MTVPFKSAVLDLETTGFGPSDRVIEVGVVLLDEHLTVESTWQTLVQPDRDIDNTHVHGISASELVSAPRFAGIAAELAELLDDRVLIAHNAPFDTRFLAAEFARLDVDLPDPGSWSLCTRVLSRAHLPGAPERLADCLSCAGLHNELPHAALADATATAELFRVLVEKHGARGGDVAPLSWPVPDLPREALLVRGTEPASDGAGHWFERLTANVPDTGVAEIDRYRVLLRGALLDHHLSRSEIEQLVAAAGELGLSRDEVLEIHLDYLRQLAVEAWADGVVTAAERAHLHDIAVQLAVDPESVDALLAEPVYGEAEDTGLRHGDRVTFTGALTLGRDTWEQRARAAGLDVGGVTRRSALLVAANPDSMSGKARRAREFGVPIVDETTFARMLRDLAPLDTPETPDAPATPGTPFTEIFPWLASLGVEPAGADDIAQAWLQRHRNVPLHELSPRLDPTEVPDSLPRTGTVVARWLNRWPRPLEASATQLMDVPGFGRLRVHRTLVAVVHSALDAPTGDYLVTGAEDIYLDDGAEETGEWAAPQREVETLTEWLALTGSLPAAPADGAPAPVHRAWRTLAADAYWSDPATSAVRRARAELLRRIGTDQRDIDIFVGRIMGSRTLEEIGADHGITRERIRQLETQLKRRLVEPDDALHLVIDALPQRYGALARVADVLRDLPALAAEGPVAGHSMLEAVAWLADAWVIADGWFQRAGLDADLAAALKDFADEFGVVSLSAVGENLGVDKDLLAERLAGEAIVEGDHILTRTRSSQDRAAALLAIEGEPLTVADLVARLGDVNPRTLSNAMGADPRIIRVGRDRWALVDWGMEEYSTLVEWIGRRVEDGPVPLRDLLAEAGELGVAETSVRAYASSAEFQTVDGMVSCVEEVQELDLDPDETPGLYRVGGDWFLLVTVTSEHLRGSGSGVPRGVAVALDIPMLGKRTLDSPLGEQTVGNTRTGATVSTIRRFLEAAGIGEGERIWLQFTADGRFDVQRATPRTSGAGVAEVLNVTGLDTWISAADEQALERLNRAVGLDAGAPRRRTVSRFRHRRQDDIADLILGL</sequence>
<accession>A0A0B5DBX5</accession>
<dbReference type="OrthoDB" id="3928741at2"/>
<keyword evidence="2" id="KW-0378">Hydrolase</keyword>
<dbReference type="InterPro" id="IPR036388">
    <property type="entry name" value="WH-like_DNA-bd_sf"/>
</dbReference>
<keyword evidence="1" id="KW-0540">Nuclease</keyword>
<dbReference type="PRINTS" id="PR00046">
    <property type="entry name" value="SIGMA70FCT"/>
</dbReference>
<dbReference type="Pfam" id="PF00929">
    <property type="entry name" value="RNase_T"/>
    <property type="match status" value="1"/>
</dbReference>